<proteinExistence type="predicted"/>
<gene>
    <name evidence="2" type="ORF">IWX90DRAFT_479536</name>
</gene>
<keyword evidence="1" id="KW-0472">Membrane</keyword>
<organism evidence="2 3">
    <name type="scientific">Phyllosticta citrichinensis</name>
    <dbReference type="NCBI Taxonomy" id="1130410"/>
    <lineage>
        <taxon>Eukaryota</taxon>
        <taxon>Fungi</taxon>
        <taxon>Dikarya</taxon>
        <taxon>Ascomycota</taxon>
        <taxon>Pezizomycotina</taxon>
        <taxon>Dothideomycetes</taxon>
        <taxon>Dothideomycetes incertae sedis</taxon>
        <taxon>Botryosphaeriales</taxon>
        <taxon>Phyllostictaceae</taxon>
        <taxon>Phyllosticta</taxon>
    </lineage>
</organism>
<name>A0ABR1XNJ8_9PEZI</name>
<keyword evidence="3" id="KW-1185">Reference proteome</keyword>
<evidence type="ECO:0000313" key="2">
    <source>
        <dbReference type="EMBL" id="KAK8161778.1"/>
    </source>
</evidence>
<reference evidence="2 3" key="1">
    <citation type="journal article" date="2022" name="G3 (Bethesda)">
        <title>Enemy or ally: a genomic approach to elucidate the lifestyle of Phyllosticta citrichinaensis.</title>
        <authorList>
            <person name="Buijs V.A."/>
            <person name="Groenewald J.Z."/>
            <person name="Haridas S."/>
            <person name="LaButti K.M."/>
            <person name="Lipzen A."/>
            <person name="Martin F.M."/>
            <person name="Barry K."/>
            <person name="Grigoriev I.V."/>
            <person name="Crous P.W."/>
            <person name="Seidl M.F."/>
        </authorList>
    </citation>
    <scope>NUCLEOTIDE SEQUENCE [LARGE SCALE GENOMIC DNA]</scope>
    <source>
        <strain evidence="2 3">CBS 129764</strain>
    </source>
</reference>
<dbReference type="Proteomes" id="UP001456524">
    <property type="component" value="Unassembled WGS sequence"/>
</dbReference>
<feature type="transmembrane region" description="Helical" evidence="1">
    <location>
        <begin position="68"/>
        <end position="88"/>
    </location>
</feature>
<dbReference type="EMBL" id="JBBWUH010000007">
    <property type="protein sequence ID" value="KAK8161778.1"/>
    <property type="molecule type" value="Genomic_DNA"/>
</dbReference>
<keyword evidence="1" id="KW-1133">Transmembrane helix</keyword>
<evidence type="ECO:0000313" key="3">
    <source>
        <dbReference type="Proteomes" id="UP001456524"/>
    </source>
</evidence>
<keyword evidence="1" id="KW-0812">Transmembrane</keyword>
<protein>
    <submittedName>
        <fullName evidence="2">Uncharacterized protein</fullName>
    </submittedName>
</protein>
<sequence>MTSISLKGSRLVVRNDEWRNLNRQTIARGKELKQCLAPTSLTTYSLLLQKLDDGIVEEISTGFTVTKLLIFTFLSNAIGLLILVLRFVKRTRRPKTTDATNICKNLVEEILPADSNATALPISKVRFIVETGRPKITDATNIYKNLPIELKLCIYNLAAPLDSKTIPPDLGDYQQPYCLLSKTHYPRSSTIFPFKPIPQGTTSPSGKLFPRRSPKVYLQWIKVLRADVSVAARHCQRNLRLYIRCRDQDGNSTLMKTTISHSNLSNILLVLWRVHGFPNPLMDEHNEVWTYLNHVRLRYLEEVDQFLLECASKMGLSAKAHRSPKYAWRCLEEFKGIGMEMTFLKMAVWNLLLNGIHVTASGRTAKLREAVMVKEILKSKEHDKKERKMMRDGIRMLCAKSHTTTSSVPSCFGENGGFPRWHFTGAGHTFNQKNPNQLARAGYHAHFRGIRGNGLCSLKLPSIQTQGASQWLGGLPPSRDRFKMFHDVLPLRHRGISKTFQQWSLENSGDASYTFMRYAFWHWAYWKIPADETLGILGMETKVVKAEYGARSGYESIRLPLQTIRYSIVYSYVAAFEETGVEWVIKAWNSLMSSVDQSIKTETLRKGLLAAILPGLPSRISKRIRDGLYRFGRNISLVRGCRPAAWDFQDLRLKRQDRKWIERKNSFLLGLLVGFLERFFPALGKGRYPEGLDRQIHGPI</sequence>
<accession>A0ABR1XNJ8</accession>
<comment type="caution">
    <text evidence="2">The sequence shown here is derived from an EMBL/GenBank/DDBJ whole genome shotgun (WGS) entry which is preliminary data.</text>
</comment>
<evidence type="ECO:0000256" key="1">
    <source>
        <dbReference type="SAM" id="Phobius"/>
    </source>
</evidence>